<feature type="transmembrane region" description="Helical" evidence="8">
    <location>
        <begin position="281"/>
        <end position="304"/>
    </location>
</feature>
<name>A0ABT2KVM7_9BACL</name>
<evidence type="ECO:0000313" key="10">
    <source>
        <dbReference type="EMBL" id="MCT4795004.1"/>
    </source>
</evidence>
<keyword evidence="3" id="KW-0813">Transport</keyword>
<dbReference type="Gene3D" id="1.20.1250.20">
    <property type="entry name" value="MFS general substrate transporter like domains"/>
    <property type="match status" value="1"/>
</dbReference>
<feature type="transmembrane region" description="Helical" evidence="8">
    <location>
        <begin position="310"/>
        <end position="330"/>
    </location>
</feature>
<keyword evidence="6 8" id="KW-1133">Transmembrane helix</keyword>
<dbReference type="PROSITE" id="PS00216">
    <property type="entry name" value="SUGAR_TRANSPORT_1"/>
    <property type="match status" value="1"/>
</dbReference>
<feature type="transmembrane region" description="Helical" evidence="8">
    <location>
        <begin position="12"/>
        <end position="37"/>
    </location>
</feature>
<evidence type="ECO:0000256" key="6">
    <source>
        <dbReference type="ARBA" id="ARBA00022989"/>
    </source>
</evidence>
<evidence type="ECO:0000256" key="5">
    <source>
        <dbReference type="ARBA" id="ARBA00022692"/>
    </source>
</evidence>
<reference evidence="10 11" key="1">
    <citation type="submission" date="2022-07" db="EMBL/GenBank/DDBJ databases">
        <title>Genomic and pangenome structural analysis of the polyextremophile Exiguobacterium.</title>
        <authorList>
            <person name="Shen L."/>
        </authorList>
    </citation>
    <scope>NUCLEOTIDE SEQUENCE [LARGE SCALE GENOMIC DNA]</scope>
    <source>
        <strain evidence="10 11">12_1</strain>
    </source>
</reference>
<feature type="transmembrane region" description="Helical" evidence="8">
    <location>
        <begin position="43"/>
        <end position="65"/>
    </location>
</feature>
<evidence type="ECO:0000256" key="7">
    <source>
        <dbReference type="ARBA" id="ARBA00023136"/>
    </source>
</evidence>
<dbReference type="Pfam" id="PF07690">
    <property type="entry name" value="MFS_1"/>
    <property type="match status" value="1"/>
</dbReference>
<dbReference type="InterPro" id="IPR001958">
    <property type="entry name" value="Tet-R_TetA/multi-R_MdtG-like"/>
</dbReference>
<dbReference type="InterPro" id="IPR020846">
    <property type="entry name" value="MFS_dom"/>
</dbReference>
<gene>
    <name evidence="10" type="ORF">NQG31_05575</name>
</gene>
<feature type="transmembrane region" description="Helical" evidence="8">
    <location>
        <begin position="380"/>
        <end position="400"/>
    </location>
</feature>
<organism evidence="10 11">
    <name type="scientific">Exiguobacterium alkaliphilum</name>
    <dbReference type="NCBI Taxonomy" id="1428684"/>
    <lineage>
        <taxon>Bacteria</taxon>
        <taxon>Bacillati</taxon>
        <taxon>Bacillota</taxon>
        <taxon>Bacilli</taxon>
        <taxon>Bacillales</taxon>
        <taxon>Bacillales Family XII. Incertae Sedis</taxon>
        <taxon>Exiguobacterium</taxon>
    </lineage>
</organism>
<keyword evidence="11" id="KW-1185">Reference proteome</keyword>
<accession>A0ABT2KVM7</accession>
<proteinExistence type="inferred from homology"/>
<comment type="similarity">
    <text evidence="2">Belongs to the major facilitator superfamily. TCR/Tet family.</text>
</comment>
<dbReference type="InterPro" id="IPR005829">
    <property type="entry name" value="Sugar_transporter_CS"/>
</dbReference>
<keyword evidence="4" id="KW-1003">Cell membrane</keyword>
<sequence length="414" mass="45192">MYQSLKRLDRNIWIRFLGETITGVMMFMIAPFLVLYYSDKLDSYVQVGVILATGPIMALIGSVVGGRLADLYGRKPVMMTAIVGDALALVGFAFADTFWPLLLLNAMLGLTNSLFHPAASAMVADVTEPEQLNEAFGLLRMGHNIGAAFGPLLGSAVLFLDRQYIFFAAAVVFGLYAFVLAKFIRETLPETTEHETLSNQDVLRVFSQDRVFLVFIFAGVFISMGFAIVESMLPLFLRESLPTFTDRQNPFAYLLALNGIMVVLFQFPIASKLGQKPFGNVMLAGATVFGVGMMLLAVVPRLLYSLGTPYLMLVSVLLAVYAFYTLGEMIMSPVQQTFIAMIAPENMRGAYNGAASIQWLIGGVTAPLFASLFFNRGAGHVALLLVGIASCVSGLIYWQLGRKVRAAEAKQKTA</sequence>
<comment type="subcellular location">
    <subcellularLocation>
        <location evidence="1">Cell membrane</location>
        <topology evidence="1">Multi-pass membrane protein</topology>
    </subcellularLocation>
</comment>
<evidence type="ECO:0000256" key="8">
    <source>
        <dbReference type="SAM" id="Phobius"/>
    </source>
</evidence>
<feature type="transmembrane region" description="Helical" evidence="8">
    <location>
        <begin position="164"/>
        <end position="184"/>
    </location>
</feature>
<evidence type="ECO:0000256" key="3">
    <source>
        <dbReference type="ARBA" id="ARBA00022448"/>
    </source>
</evidence>
<feature type="transmembrane region" description="Helical" evidence="8">
    <location>
        <begin position="211"/>
        <end position="231"/>
    </location>
</feature>
<dbReference type="PANTHER" id="PTHR43414:SF1">
    <property type="entry name" value="PEPTIDE PERMEASE"/>
    <property type="match status" value="1"/>
</dbReference>
<feature type="transmembrane region" description="Helical" evidence="8">
    <location>
        <begin position="251"/>
        <end position="269"/>
    </location>
</feature>
<dbReference type="PANTHER" id="PTHR43414">
    <property type="entry name" value="MULTIDRUG RESISTANCE PROTEIN MDTG"/>
    <property type="match status" value="1"/>
</dbReference>
<comment type="caution">
    <text evidence="10">The sequence shown here is derived from an EMBL/GenBank/DDBJ whole genome shotgun (WGS) entry which is preliminary data.</text>
</comment>
<dbReference type="EMBL" id="JANIEK010000015">
    <property type="protein sequence ID" value="MCT4795004.1"/>
    <property type="molecule type" value="Genomic_DNA"/>
</dbReference>
<feature type="domain" description="Major facilitator superfamily (MFS) profile" evidence="9">
    <location>
        <begin position="11"/>
        <end position="405"/>
    </location>
</feature>
<evidence type="ECO:0000256" key="4">
    <source>
        <dbReference type="ARBA" id="ARBA00022475"/>
    </source>
</evidence>
<dbReference type="PROSITE" id="PS50850">
    <property type="entry name" value="MFS"/>
    <property type="match status" value="1"/>
</dbReference>
<evidence type="ECO:0000256" key="1">
    <source>
        <dbReference type="ARBA" id="ARBA00004651"/>
    </source>
</evidence>
<dbReference type="Proteomes" id="UP001206821">
    <property type="component" value="Unassembled WGS sequence"/>
</dbReference>
<feature type="transmembrane region" description="Helical" evidence="8">
    <location>
        <begin position="351"/>
        <end position="374"/>
    </location>
</feature>
<keyword evidence="7 8" id="KW-0472">Membrane</keyword>
<dbReference type="PRINTS" id="PR01035">
    <property type="entry name" value="TCRTETA"/>
</dbReference>
<dbReference type="RefSeq" id="WP_034817453.1">
    <property type="nucleotide sequence ID" value="NZ_JANIEK010000015.1"/>
</dbReference>
<protein>
    <submittedName>
        <fullName evidence="10">MFS transporter</fullName>
    </submittedName>
</protein>
<evidence type="ECO:0000259" key="9">
    <source>
        <dbReference type="PROSITE" id="PS50850"/>
    </source>
</evidence>
<dbReference type="SUPFAM" id="SSF103473">
    <property type="entry name" value="MFS general substrate transporter"/>
    <property type="match status" value="1"/>
</dbReference>
<keyword evidence="5 8" id="KW-0812">Transmembrane</keyword>
<dbReference type="CDD" id="cd17329">
    <property type="entry name" value="MFS_MdtH_MDR_like"/>
    <property type="match status" value="1"/>
</dbReference>
<dbReference type="InterPro" id="IPR011701">
    <property type="entry name" value="MFS"/>
</dbReference>
<evidence type="ECO:0000256" key="2">
    <source>
        <dbReference type="ARBA" id="ARBA00007520"/>
    </source>
</evidence>
<dbReference type="InterPro" id="IPR036259">
    <property type="entry name" value="MFS_trans_sf"/>
</dbReference>
<evidence type="ECO:0000313" key="11">
    <source>
        <dbReference type="Proteomes" id="UP001206821"/>
    </source>
</evidence>